<reference evidence="2 3" key="1">
    <citation type="submission" date="2019-04" db="EMBL/GenBank/DDBJ databases">
        <authorList>
            <consortium name="DOE Joint Genome Institute"/>
            <person name="Mondo S."/>
            <person name="Kjaerbolling I."/>
            <person name="Vesth T."/>
            <person name="Frisvad J.C."/>
            <person name="Nybo J.L."/>
            <person name="Theobald S."/>
            <person name="Kildgaard S."/>
            <person name="Isbrandt T."/>
            <person name="Kuo A."/>
            <person name="Sato A."/>
            <person name="Lyhne E.K."/>
            <person name="Kogle M.E."/>
            <person name="Wiebenga A."/>
            <person name="Kun R.S."/>
            <person name="Lubbers R.J."/>
            <person name="Makela M.R."/>
            <person name="Barry K."/>
            <person name="Chovatia M."/>
            <person name="Clum A."/>
            <person name="Daum C."/>
            <person name="Haridas S."/>
            <person name="He G."/>
            <person name="LaButti K."/>
            <person name="Lipzen A."/>
            <person name="Riley R."/>
            <person name="Salamov A."/>
            <person name="Simmons B.A."/>
            <person name="Magnuson J.K."/>
            <person name="Henrissat B."/>
            <person name="Mortensen U.H."/>
            <person name="Larsen T.O."/>
            <person name="Devries R.P."/>
            <person name="Grigoriev I.V."/>
            <person name="Machida M."/>
            <person name="Baker S.E."/>
            <person name="Andersen M.R."/>
            <person name="Cantor M.N."/>
            <person name="Hua S.X."/>
        </authorList>
    </citation>
    <scope>NUCLEOTIDE SEQUENCE [LARGE SCALE GENOMIC DNA]</scope>
    <source>
        <strain evidence="2 3">CBS 119388</strain>
    </source>
</reference>
<evidence type="ECO:0000256" key="1">
    <source>
        <dbReference type="SAM" id="MobiDB-lite"/>
    </source>
</evidence>
<evidence type="ECO:0000313" key="3">
    <source>
        <dbReference type="Proteomes" id="UP000325579"/>
    </source>
</evidence>
<sequence length="382" mass="42867">MYPFNPTTYDIAEQGTSDEHLDYAYATQNVLDRHLASANTVPATQGGSQVDPSLLRSSFPIGQDEAGSLYDAFLTPREQETHHRSPNKSQSELLAPVLQMLSEVLGQKTDGKANGSVHEQASEQNGGGADDGGDAQVKYLRQKVDRLTSRVDAMESRLQQLFMLTVLKDFLDHEQVIRFYQHQLELRLREDNARFQQEQNLNDHLEQRLLDMQWINYHLDARITQMSERTETLQQDLVLERAKSQDLECRVATLSMINHSLMNSSTATISATRNALDNSTDPSQLYLENKSYQETIKDLRTTVMLKEEVIQTLQSTIQLALGLYSPYSPADQSDGSTTVIDQKDEYGNSDACAPLNITVGCYVEGTNEHMIGKAALEMDGIE</sequence>
<organism evidence="2 3">
    <name type="scientific">Aspergillus pseudonomiae</name>
    <dbReference type="NCBI Taxonomy" id="1506151"/>
    <lineage>
        <taxon>Eukaryota</taxon>
        <taxon>Fungi</taxon>
        <taxon>Dikarya</taxon>
        <taxon>Ascomycota</taxon>
        <taxon>Pezizomycotina</taxon>
        <taxon>Eurotiomycetes</taxon>
        <taxon>Eurotiomycetidae</taxon>
        <taxon>Eurotiales</taxon>
        <taxon>Aspergillaceae</taxon>
        <taxon>Aspergillus</taxon>
        <taxon>Aspergillus subgen. Circumdati</taxon>
    </lineage>
</organism>
<proteinExistence type="predicted"/>
<dbReference type="GeneID" id="43673253"/>
<keyword evidence="3" id="KW-1185">Reference proteome</keyword>
<gene>
    <name evidence="2" type="ORF">BDV37DRAFT_289845</name>
</gene>
<accession>A0A5N7CTH5</accession>
<dbReference type="RefSeq" id="XP_031934267.1">
    <property type="nucleotide sequence ID" value="XM_032088562.1"/>
</dbReference>
<dbReference type="AlphaFoldDB" id="A0A5N7CTH5"/>
<feature type="region of interest" description="Disordered" evidence="1">
    <location>
        <begin position="109"/>
        <end position="134"/>
    </location>
</feature>
<evidence type="ECO:0000313" key="2">
    <source>
        <dbReference type="EMBL" id="KAE8396948.1"/>
    </source>
</evidence>
<dbReference type="EMBL" id="ML736945">
    <property type="protein sequence ID" value="KAE8396948.1"/>
    <property type="molecule type" value="Genomic_DNA"/>
</dbReference>
<name>A0A5N7CTH5_9EURO</name>
<dbReference type="OrthoDB" id="4421490at2759"/>
<dbReference type="Proteomes" id="UP000325579">
    <property type="component" value="Unassembled WGS sequence"/>
</dbReference>
<protein>
    <submittedName>
        <fullName evidence="2">Uncharacterized protein</fullName>
    </submittedName>
</protein>